<reference evidence="2" key="1">
    <citation type="submission" date="2019-10" db="EMBL/GenBank/DDBJ databases">
        <title>Conservation and host-specific expression of non-tandemly repeated heterogenous ribosome RNA gene in arbuscular mycorrhizal fungi.</title>
        <authorList>
            <person name="Maeda T."/>
            <person name="Kobayashi Y."/>
            <person name="Nakagawa T."/>
            <person name="Ezawa T."/>
            <person name="Yamaguchi K."/>
            <person name="Bino T."/>
            <person name="Nishimoto Y."/>
            <person name="Shigenobu S."/>
            <person name="Kawaguchi M."/>
        </authorList>
    </citation>
    <scope>NUCLEOTIDE SEQUENCE</scope>
    <source>
        <strain evidence="2">HR1</strain>
    </source>
</reference>
<proteinExistence type="predicted"/>
<dbReference type="PROSITE" id="PS50011">
    <property type="entry name" value="PROTEIN_KINASE_DOM"/>
    <property type="match status" value="1"/>
</dbReference>
<dbReference type="Proteomes" id="UP000615446">
    <property type="component" value="Unassembled WGS sequence"/>
</dbReference>
<organism evidence="2 3">
    <name type="scientific">Rhizophagus clarus</name>
    <dbReference type="NCBI Taxonomy" id="94130"/>
    <lineage>
        <taxon>Eukaryota</taxon>
        <taxon>Fungi</taxon>
        <taxon>Fungi incertae sedis</taxon>
        <taxon>Mucoromycota</taxon>
        <taxon>Glomeromycotina</taxon>
        <taxon>Glomeromycetes</taxon>
        <taxon>Glomerales</taxon>
        <taxon>Glomeraceae</taxon>
        <taxon>Rhizophagus</taxon>
    </lineage>
</organism>
<protein>
    <submittedName>
        <fullName evidence="2">Kinase-like domain-containing protein</fullName>
    </submittedName>
</protein>
<feature type="domain" description="Protein kinase" evidence="1">
    <location>
        <begin position="106"/>
        <end position="378"/>
    </location>
</feature>
<evidence type="ECO:0000259" key="1">
    <source>
        <dbReference type="PROSITE" id="PS50011"/>
    </source>
</evidence>
<dbReference type="PRINTS" id="PR00109">
    <property type="entry name" value="TYRKINASE"/>
</dbReference>
<gene>
    <name evidence="2" type="ORF">RCL2_002882100</name>
</gene>
<keyword evidence="2" id="KW-0418">Kinase</keyword>
<dbReference type="InterPro" id="IPR000719">
    <property type="entry name" value="Prot_kinase_dom"/>
</dbReference>
<evidence type="ECO:0000313" key="2">
    <source>
        <dbReference type="EMBL" id="GET02442.1"/>
    </source>
</evidence>
<dbReference type="InterPro" id="IPR011009">
    <property type="entry name" value="Kinase-like_dom_sf"/>
</dbReference>
<comment type="caution">
    <text evidence="2">The sequence shown here is derived from an EMBL/GenBank/DDBJ whole genome shotgun (WGS) entry which is preliminary data.</text>
</comment>
<dbReference type="GO" id="GO:0004674">
    <property type="term" value="F:protein serine/threonine kinase activity"/>
    <property type="evidence" value="ECO:0007669"/>
    <property type="project" value="TreeGrafter"/>
</dbReference>
<accession>A0A8H3R3X4</accession>
<dbReference type="Pfam" id="PF07714">
    <property type="entry name" value="PK_Tyr_Ser-Thr"/>
    <property type="match status" value="1"/>
</dbReference>
<keyword evidence="2" id="KW-0808">Transferase</keyword>
<dbReference type="PANTHER" id="PTHR44329:SF143">
    <property type="entry name" value="RECEPTOR INTERACTING SERINE_THREONINE KINASE 2"/>
    <property type="match status" value="1"/>
</dbReference>
<name>A0A8H3R3X4_9GLOM</name>
<dbReference type="Gene3D" id="1.10.510.10">
    <property type="entry name" value="Transferase(Phosphotransferase) domain 1"/>
    <property type="match status" value="1"/>
</dbReference>
<dbReference type="InterPro" id="IPR051681">
    <property type="entry name" value="Ser/Thr_Kinases-Pseudokinases"/>
</dbReference>
<dbReference type="AlphaFoldDB" id="A0A8H3R3X4"/>
<dbReference type="GO" id="GO:0005524">
    <property type="term" value="F:ATP binding"/>
    <property type="evidence" value="ECO:0007669"/>
    <property type="project" value="InterPro"/>
</dbReference>
<dbReference type="PANTHER" id="PTHR44329">
    <property type="entry name" value="SERINE/THREONINE-PROTEIN KINASE TNNI3K-RELATED"/>
    <property type="match status" value="1"/>
</dbReference>
<dbReference type="SUPFAM" id="SSF56112">
    <property type="entry name" value="Protein kinase-like (PK-like)"/>
    <property type="match status" value="1"/>
</dbReference>
<dbReference type="InterPro" id="IPR001245">
    <property type="entry name" value="Ser-Thr/Tyr_kinase_cat_dom"/>
</dbReference>
<dbReference type="OrthoDB" id="6718656at2759"/>
<sequence>MAYKNNRSSPEYLNNNRSFSKKPKFFSSSSRSNSYNRNRNQFGLCSTCNKPNTHSDWCQHCNSENFRKKFKHWSSGNELIDNFIKDFQLSAINNRQVIEWIPYDQFRSFKFIARGGFAKVYSAVWKDGFIKKWDHEKGDWERMSNWKVALKTMENSSNLSLKFFDEIKACVRCGGGFGLIRCYGISQEPDTGDYIIVLYYAHRGNLRSYLEQHYGELDWIQKLGILKQIAEGLNKIHQAGLVHRDFHSGNILQGKNAEIADLGFTGPVDKKSTSECNRKVYGVLPYVSPEVLRGRNYTPASDIYSFGIIMWEISECIPPFSDRAHDGLLALDICRGLRPTIEACMPKPFFKLINRCWDASAKKRPSAQELYETFHKWYWDLKDGTENEITLAFNAADHDDSQLSSPVSSRPVTVTHPLAIYTSRILDFADLPEPVNAPFKRLSISITSSIDTIVEEEYVTRQFEEDLVYDTESETTVTAVTFIPEEKNDDYITRQFDTDLPWEGS</sequence>
<evidence type="ECO:0000313" key="3">
    <source>
        <dbReference type="Proteomes" id="UP000615446"/>
    </source>
</evidence>
<dbReference type="EMBL" id="BLAL01000311">
    <property type="protein sequence ID" value="GET02442.1"/>
    <property type="molecule type" value="Genomic_DNA"/>
</dbReference>